<dbReference type="HOGENOM" id="CLU_038034_13_3_9"/>
<dbReference type="AlphaFoldDB" id="V2XQI7"/>
<evidence type="ECO:0000313" key="6">
    <source>
        <dbReference type="Proteomes" id="UP000018227"/>
    </source>
</evidence>
<evidence type="ECO:0000256" key="3">
    <source>
        <dbReference type="SAM" id="SignalP"/>
    </source>
</evidence>
<evidence type="ECO:0000313" key="5">
    <source>
        <dbReference type="EMBL" id="ESL04464.1"/>
    </source>
</evidence>
<feature type="chain" id="PRO_5038572759" evidence="3">
    <location>
        <begin position="22"/>
        <end position="405"/>
    </location>
</feature>
<dbReference type="PROSITE" id="PS51257">
    <property type="entry name" value="PROKAR_LIPOPROTEIN"/>
    <property type="match status" value="1"/>
</dbReference>
<organism evidence="5 6">
    <name type="scientific">Catonella morbi ATCC 51271</name>
    <dbReference type="NCBI Taxonomy" id="592026"/>
    <lineage>
        <taxon>Bacteria</taxon>
        <taxon>Bacillati</taxon>
        <taxon>Bacillota</taxon>
        <taxon>Clostridia</taxon>
        <taxon>Lachnospirales</taxon>
        <taxon>Lachnospiraceae</taxon>
        <taxon>Catonella</taxon>
    </lineage>
</organism>
<dbReference type="Gene3D" id="3.40.50.1980">
    <property type="entry name" value="Nitrogenase molybdenum iron protein domain"/>
    <property type="match status" value="2"/>
</dbReference>
<feature type="region of interest" description="Disordered" evidence="2">
    <location>
        <begin position="30"/>
        <end position="81"/>
    </location>
</feature>
<dbReference type="PANTHER" id="PTHR30535:SF34">
    <property type="entry name" value="MOLYBDATE-BINDING PROTEIN MOLA"/>
    <property type="match status" value="1"/>
</dbReference>
<dbReference type="eggNOG" id="COG0614">
    <property type="taxonomic scope" value="Bacteria"/>
</dbReference>
<dbReference type="PROSITE" id="PS50983">
    <property type="entry name" value="FE_B12_PBP"/>
    <property type="match status" value="1"/>
</dbReference>
<feature type="domain" description="Fe/B12 periplasmic-binding" evidence="4">
    <location>
        <begin position="90"/>
        <end position="369"/>
    </location>
</feature>
<reference evidence="5 6" key="1">
    <citation type="submission" date="2013-06" db="EMBL/GenBank/DDBJ databases">
        <authorList>
            <person name="Weinstock G."/>
            <person name="Sodergren E."/>
            <person name="Clifton S."/>
            <person name="Fulton L."/>
            <person name="Fulton B."/>
            <person name="Courtney L."/>
            <person name="Fronick C."/>
            <person name="Harrison M."/>
            <person name="Strong C."/>
            <person name="Farmer C."/>
            <person name="Delahaunty K."/>
            <person name="Markovic C."/>
            <person name="Hall O."/>
            <person name="Minx P."/>
            <person name="Tomlinson C."/>
            <person name="Mitreva M."/>
            <person name="Nelson J."/>
            <person name="Hou S."/>
            <person name="Wollam A."/>
            <person name="Pepin K.H."/>
            <person name="Johnson M."/>
            <person name="Bhonagiri V."/>
            <person name="Nash W.E."/>
            <person name="Warren W."/>
            <person name="Chinwalla A."/>
            <person name="Mardis E.R."/>
            <person name="Wilson R.K."/>
        </authorList>
    </citation>
    <scope>NUCLEOTIDE SEQUENCE [LARGE SCALE GENOMIC DNA]</scope>
    <source>
        <strain evidence="5 6">ATCC 51271</strain>
    </source>
</reference>
<evidence type="ECO:0000256" key="1">
    <source>
        <dbReference type="ARBA" id="ARBA00008814"/>
    </source>
</evidence>
<comment type="caution">
    <text evidence="5">The sequence shown here is derived from an EMBL/GenBank/DDBJ whole genome shotgun (WGS) entry which is preliminary data.</text>
</comment>
<keyword evidence="3" id="KW-0732">Signal</keyword>
<dbReference type="OrthoDB" id="9787830at2"/>
<accession>V2XQI7</accession>
<evidence type="ECO:0000256" key="2">
    <source>
        <dbReference type="SAM" id="MobiDB-lite"/>
    </source>
</evidence>
<name>V2XQI7_9FIRM</name>
<feature type="signal peptide" evidence="3">
    <location>
        <begin position="1"/>
        <end position="21"/>
    </location>
</feature>
<dbReference type="Pfam" id="PF01497">
    <property type="entry name" value="Peripla_BP_2"/>
    <property type="match status" value="1"/>
</dbReference>
<dbReference type="Proteomes" id="UP000018227">
    <property type="component" value="Unassembled WGS sequence"/>
</dbReference>
<feature type="compositionally biased region" description="Low complexity" evidence="2">
    <location>
        <begin position="37"/>
        <end position="69"/>
    </location>
</feature>
<dbReference type="GO" id="GO:0071281">
    <property type="term" value="P:cellular response to iron ion"/>
    <property type="evidence" value="ECO:0007669"/>
    <property type="project" value="TreeGrafter"/>
</dbReference>
<dbReference type="InterPro" id="IPR050902">
    <property type="entry name" value="ABC_Transporter_SBP"/>
</dbReference>
<dbReference type="PANTHER" id="PTHR30535">
    <property type="entry name" value="VITAMIN B12-BINDING PROTEIN"/>
    <property type="match status" value="1"/>
</dbReference>
<sequence length="405" mass="44686">MKKIRLTALVIGAVIALSACGGNTANIEKKSSVTQNTSVSQASSAKTSSASMASTSSAASNTSSETKTAGTHTVVDHGGNTVEVPNEINRIVIDQIPILSTYMAYFEGSAPKLVGFAGSFKDIITKTALKNIAPELFESSDTVYAQSDLNIEEIIKLKPDVIFYNAQNKEHAEILKKSGIPAVGFATVGASTPADPIERYKEWLRLLEDVFGEKGKMDKFIAEGDKIVADVTERIAKVDDKDRPDTMILWKYANGVPMVAGKGSFGDFWLQRLKVKNLAGETKGFAQVSMEQIYKWNPSLLLLDGPGLLDMIPSDVIENKVEGADFSTIKAVKDKRVYNTTLGMWNWFTPNPDGPLVLAWLACRTYPEQFKDYPLEDTIRKYYKDFYGYDVTDEEMKGMLDYNER</sequence>
<keyword evidence="6" id="KW-1185">Reference proteome</keyword>
<gene>
    <name evidence="5" type="ORF">GCWU0000282_000178</name>
</gene>
<comment type="similarity">
    <text evidence="1">Belongs to the bacterial solute-binding protein 8 family.</text>
</comment>
<proteinExistence type="inferred from homology"/>
<dbReference type="RefSeq" id="WP_023353082.1">
    <property type="nucleotide sequence ID" value="NZ_KI535366.1"/>
</dbReference>
<dbReference type="SUPFAM" id="SSF53807">
    <property type="entry name" value="Helical backbone' metal receptor"/>
    <property type="match status" value="1"/>
</dbReference>
<dbReference type="STRING" id="592026.GCWU0000282_000178"/>
<dbReference type="InterPro" id="IPR002491">
    <property type="entry name" value="ABC_transptr_periplasmic_BD"/>
</dbReference>
<evidence type="ECO:0000259" key="4">
    <source>
        <dbReference type="PROSITE" id="PS50983"/>
    </source>
</evidence>
<protein>
    <submittedName>
        <fullName evidence="5">Periplasmic binding protein</fullName>
    </submittedName>
</protein>
<dbReference type="EMBL" id="ACIL03000003">
    <property type="protein sequence ID" value="ESL04464.1"/>
    <property type="molecule type" value="Genomic_DNA"/>
</dbReference>